<accession>A0AAV5VHI2</accession>
<feature type="region of interest" description="Disordered" evidence="1">
    <location>
        <begin position="76"/>
        <end position="105"/>
    </location>
</feature>
<feature type="compositionally biased region" description="Polar residues" evidence="1">
    <location>
        <begin position="95"/>
        <end position="105"/>
    </location>
</feature>
<feature type="non-terminal residue" evidence="2">
    <location>
        <position position="1"/>
    </location>
</feature>
<proteinExistence type="predicted"/>
<evidence type="ECO:0000313" key="2">
    <source>
        <dbReference type="EMBL" id="GMT17400.1"/>
    </source>
</evidence>
<reference evidence="2" key="1">
    <citation type="submission" date="2023-10" db="EMBL/GenBank/DDBJ databases">
        <title>Genome assembly of Pristionchus species.</title>
        <authorList>
            <person name="Yoshida K."/>
            <person name="Sommer R.J."/>
        </authorList>
    </citation>
    <scope>NUCLEOTIDE SEQUENCE</scope>
    <source>
        <strain evidence="2">RS5133</strain>
    </source>
</reference>
<protein>
    <submittedName>
        <fullName evidence="2">Uncharacterized protein</fullName>
    </submittedName>
</protein>
<dbReference type="EMBL" id="BTSY01000003">
    <property type="protein sequence ID" value="GMT17400.1"/>
    <property type="molecule type" value="Genomic_DNA"/>
</dbReference>
<name>A0AAV5VHI2_9BILA</name>
<keyword evidence="3" id="KW-1185">Reference proteome</keyword>
<dbReference type="Proteomes" id="UP001432322">
    <property type="component" value="Unassembled WGS sequence"/>
</dbReference>
<evidence type="ECO:0000256" key="1">
    <source>
        <dbReference type="SAM" id="MobiDB-lite"/>
    </source>
</evidence>
<organism evidence="2 3">
    <name type="scientific">Pristionchus fissidentatus</name>
    <dbReference type="NCBI Taxonomy" id="1538716"/>
    <lineage>
        <taxon>Eukaryota</taxon>
        <taxon>Metazoa</taxon>
        <taxon>Ecdysozoa</taxon>
        <taxon>Nematoda</taxon>
        <taxon>Chromadorea</taxon>
        <taxon>Rhabditida</taxon>
        <taxon>Rhabditina</taxon>
        <taxon>Diplogasteromorpha</taxon>
        <taxon>Diplogasteroidea</taxon>
        <taxon>Neodiplogasteridae</taxon>
        <taxon>Pristionchus</taxon>
    </lineage>
</organism>
<feature type="region of interest" description="Disordered" evidence="1">
    <location>
        <begin position="1"/>
        <end position="21"/>
    </location>
</feature>
<dbReference type="AlphaFoldDB" id="A0AAV5VHI2"/>
<evidence type="ECO:0000313" key="3">
    <source>
        <dbReference type="Proteomes" id="UP001432322"/>
    </source>
</evidence>
<sequence length="105" mass="11728">SASDMDTSELEDHTPPAAVPNRLAALQGRKWPRLDELLLAPPPSIADFQYYIDRGIAPKDLPDERILVPAEIMRNRPADRATNPPSIDVDMDAVNEQQFPPNNTR</sequence>
<gene>
    <name evidence="2" type="ORF">PFISCL1PPCAC_8697</name>
</gene>
<comment type="caution">
    <text evidence="2">The sequence shown here is derived from an EMBL/GenBank/DDBJ whole genome shotgun (WGS) entry which is preliminary data.</text>
</comment>